<dbReference type="InterPro" id="IPR030473">
    <property type="entry name" value="IL6/GCSF/MGF_CS"/>
</dbReference>
<dbReference type="GO" id="GO:0006953">
    <property type="term" value="P:acute-phase response"/>
    <property type="evidence" value="ECO:0007669"/>
    <property type="project" value="UniProtKB-KW"/>
</dbReference>
<evidence type="ECO:0000256" key="7">
    <source>
        <dbReference type="ARBA" id="ARBA00023030"/>
    </source>
</evidence>
<dbReference type="GO" id="GO:0005125">
    <property type="term" value="F:cytokine activity"/>
    <property type="evidence" value="ECO:0007669"/>
    <property type="project" value="UniProtKB-KW"/>
</dbReference>
<dbReference type="AlphaFoldDB" id="A0A7M4FEY3"/>
<dbReference type="GO" id="GO:0045727">
    <property type="term" value="P:positive regulation of translation"/>
    <property type="evidence" value="ECO:0007669"/>
    <property type="project" value="Ensembl"/>
</dbReference>
<dbReference type="GO" id="GO:0050871">
    <property type="term" value="P:positive regulation of B cell activation"/>
    <property type="evidence" value="ECO:0007669"/>
    <property type="project" value="Ensembl"/>
</dbReference>
<dbReference type="GO" id="GO:0048661">
    <property type="term" value="P:positive regulation of smooth muscle cell proliferation"/>
    <property type="evidence" value="ECO:0007669"/>
    <property type="project" value="Ensembl"/>
</dbReference>
<dbReference type="GO" id="GO:0032755">
    <property type="term" value="P:positive regulation of interleukin-6 production"/>
    <property type="evidence" value="ECO:0007669"/>
    <property type="project" value="Ensembl"/>
</dbReference>
<keyword evidence="5" id="KW-0202">Cytokine</keyword>
<dbReference type="GO" id="GO:0045944">
    <property type="term" value="P:positive regulation of transcription by RNA polymerase II"/>
    <property type="evidence" value="ECO:0007669"/>
    <property type="project" value="Ensembl"/>
</dbReference>
<reference evidence="12" key="1">
    <citation type="submission" date="2025-08" db="UniProtKB">
        <authorList>
            <consortium name="Ensembl"/>
        </authorList>
    </citation>
    <scope>IDENTIFICATION</scope>
</reference>
<dbReference type="GO" id="GO:0043066">
    <property type="term" value="P:negative regulation of apoptotic process"/>
    <property type="evidence" value="ECO:0007669"/>
    <property type="project" value="Ensembl"/>
</dbReference>
<name>A0A7M4FEY3_CROPO</name>
<dbReference type="GO" id="GO:0032731">
    <property type="term" value="P:positive regulation of interleukin-1 beta production"/>
    <property type="evidence" value="ECO:0007669"/>
    <property type="project" value="Ensembl"/>
</dbReference>
<dbReference type="OMA" id="FSKCENS"/>
<keyword evidence="8" id="KW-1015">Disulfide bond</keyword>
<dbReference type="PANTHER" id="PTHR48494">
    <property type="entry name" value="INTERLEUKIN-6"/>
    <property type="match status" value="1"/>
</dbReference>
<dbReference type="GO" id="GO:0008083">
    <property type="term" value="F:growth factor activity"/>
    <property type="evidence" value="ECO:0007669"/>
    <property type="project" value="UniProtKB-KW"/>
</dbReference>
<evidence type="ECO:0000256" key="4">
    <source>
        <dbReference type="ARBA" id="ARBA00022486"/>
    </source>
</evidence>
<keyword evidence="4" id="KW-0011">Acute phase</keyword>
<dbReference type="GO" id="GO:0060252">
    <property type="term" value="P:positive regulation of glial cell proliferation"/>
    <property type="evidence" value="ECO:0007669"/>
    <property type="project" value="Ensembl"/>
</dbReference>
<dbReference type="GO" id="GO:0070102">
    <property type="term" value="P:interleukin-6-mediated signaling pathway"/>
    <property type="evidence" value="ECO:0007669"/>
    <property type="project" value="Ensembl"/>
</dbReference>
<dbReference type="GO" id="GO:0070092">
    <property type="term" value="P:regulation of glucagon secretion"/>
    <property type="evidence" value="ECO:0007669"/>
    <property type="project" value="Ensembl"/>
</dbReference>
<reference evidence="12" key="2">
    <citation type="submission" date="2025-09" db="UniProtKB">
        <authorList>
            <consortium name="Ensembl"/>
        </authorList>
    </citation>
    <scope>IDENTIFICATION</scope>
</reference>
<sequence length="216" mass="24534">MPRSAAWAAAAVALLLGAAALPVPDSSGEEDLVDEPSPSRSSPVPDYESLAWLLRTRAARLKHEMCEKFTVCENSMEMLVQSHLKLPKIVEEDGCLPSGFNKEKCLTKISSGLFAFQTYLEYIHIQETFISEKQKIETIWYGTKHLADTVRQMMKNPDVVPIPDQTSQKTLLEKLKANKNWREKIATHFILRDFTSFMEKTVRALRYIRKTRSSSA</sequence>
<evidence type="ECO:0000256" key="10">
    <source>
        <dbReference type="SAM" id="MobiDB-lite"/>
    </source>
</evidence>
<dbReference type="GO" id="GO:0071222">
    <property type="term" value="P:cellular response to lipopolysaccharide"/>
    <property type="evidence" value="ECO:0007669"/>
    <property type="project" value="Ensembl"/>
</dbReference>
<dbReference type="GO" id="GO:0070301">
    <property type="term" value="P:cellular response to hydrogen peroxide"/>
    <property type="evidence" value="ECO:0007669"/>
    <property type="project" value="Ensembl"/>
</dbReference>
<dbReference type="GO" id="GO:0046427">
    <property type="term" value="P:positive regulation of receptor signaling pathway via JAK-STAT"/>
    <property type="evidence" value="ECO:0007669"/>
    <property type="project" value="Ensembl"/>
</dbReference>
<dbReference type="GO" id="GO:0010573">
    <property type="term" value="P:vascular endothelial growth factor production"/>
    <property type="evidence" value="ECO:0007669"/>
    <property type="project" value="Ensembl"/>
</dbReference>
<dbReference type="GO" id="GO:0005615">
    <property type="term" value="C:extracellular space"/>
    <property type="evidence" value="ECO:0007669"/>
    <property type="project" value="UniProtKB-KW"/>
</dbReference>
<dbReference type="PRINTS" id="PR00434">
    <property type="entry name" value="INTERLEUKIN6"/>
</dbReference>
<dbReference type="GO" id="GO:0050796">
    <property type="term" value="P:regulation of insulin secretion"/>
    <property type="evidence" value="ECO:0007669"/>
    <property type="project" value="Ensembl"/>
</dbReference>
<dbReference type="GO" id="GO:0032757">
    <property type="term" value="P:positive regulation of interleukin-8 production"/>
    <property type="evidence" value="ECO:0007669"/>
    <property type="project" value="Ensembl"/>
</dbReference>
<comment type="similarity">
    <text evidence="2">Belongs to the IL-6 superfamily.</text>
</comment>
<dbReference type="Proteomes" id="UP000594220">
    <property type="component" value="Unplaced"/>
</dbReference>
<feature type="signal peptide" evidence="11">
    <location>
        <begin position="1"/>
        <end position="20"/>
    </location>
</feature>
<evidence type="ECO:0000313" key="12">
    <source>
        <dbReference type="Ensembl" id="ENSCPRP00005022880.1"/>
    </source>
</evidence>
<dbReference type="GO" id="GO:0010718">
    <property type="term" value="P:positive regulation of epithelial to mesenchymal transition"/>
    <property type="evidence" value="ECO:0007669"/>
    <property type="project" value="Ensembl"/>
</dbReference>
<dbReference type="GO" id="GO:0010575">
    <property type="term" value="P:positive regulation of vascular endothelial growth factor production"/>
    <property type="evidence" value="ECO:0007669"/>
    <property type="project" value="Ensembl"/>
</dbReference>
<dbReference type="GO" id="GO:0051607">
    <property type="term" value="P:defense response to virus"/>
    <property type="evidence" value="ECO:0007669"/>
    <property type="project" value="Ensembl"/>
</dbReference>
<dbReference type="Ensembl" id="ENSCPRT00005026734.1">
    <property type="protein sequence ID" value="ENSCPRP00005022880.1"/>
    <property type="gene ID" value="ENSCPRG00005015943.1"/>
</dbReference>
<dbReference type="GO" id="GO:1902512">
    <property type="term" value="P:positive regulation of apoptotic DNA fragmentation"/>
    <property type="evidence" value="ECO:0007669"/>
    <property type="project" value="Ensembl"/>
</dbReference>
<dbReference type="GO" id="GO:0043410">
    <property type="term" value="P:positive regulation of MAPK cascade"/>
    <property type="evidence" value="ECO:0007669"/>
    <property type="project" value="Ensembl"/>
</dbReference>
<dbReference type="GO" id="GO:1904996">
    <property type="term" value="P:positive regulation of leukocyte adhesion to vascular endothelial cell"/>
    <property type="evidence" value="ECO:0007669"/>
    <property type="project" value="Ensembl"/>
</dbReference>
<dbReference type="GO" id="GO:0042102">
    <property type="term" value="P:positive regulation of T cell proliferation"/>
    <property type="evidence" value="ECO:0007669"/>
    <property type="project" value="Ensembl"/>
</dbReference>
<dbReference type="GO" id="GO:0043065">
    <property type="term" value="P:positive regulation of apoptotic process"/>
    <property type="evidence" value="ECO:0007669"/>
    <property type="project" value="Ensembl"/>
</dbReference>
<dbReference type="GO" id="GO:0005896">
    <property type="term" value="C:interleukin-6 receptor complex"/>
    <property type="evidence" value="ECO:0007669"/>
    <property type="project" value="Ensembl"/>
</dbReference>
<dbReference type="GO" id="GO:1902895">
    <property type="term" value="P:positive regulation of miRNA transcription"/>
    <property type="evidence" value="ECO:0007669"/>
    <property type="project" value="Ensembl"/>
</dbReference>
<feature type="region of interest" description="Disordered" evidence="10">
    <location>
        <begin position="25"/>
        <end position="45"/>
    </location>
</feature>
<dbReference type="PRINTS" id="PR00433">
    <property type="entry name" value="IL6GCSFMGF"/>
</dbReference>
<feature type="chain" id="PRO_5029661001" description="Interleukin-6" evidence="11">
    <location>
        <begin position="21"/>
        <end position="216"/>
    </location>
</feature>
<evidence type="ECO:0000256" key="1">
    <source>
        <dbReference type="ARBA" id="ARBA00004613"/>
    </source>
</evidence>
<evidence type="ECO:0000256" key="11">
    <source>
        <dbReference type="SAM" id="SignalP"/>
    </source>
</evidence>
<dbReference type="GO" id="GO:0032733">
    <property type="term" value="P:positive regulation of interleukin-10 production"/>
    <property type="evidence" value="ECO:0007669"/>
    <property type="project" value="Ensembl"/>
</dbReference>
<dbReference type="GeneTree" id="ENSGT00390000000878"/>
<dbReference type="InterPro" id="IPR009079">
    <property type="entry name" value="4_helix_cytokine-like_core"/>
</dbReference>
<dbReference type="InterPro" id="IPR003574">
    <property type="entry name" value="IL-6-like"/>
</dbReference>
<keyword evidence="6" id="KW-0964">Secreted</keyword>
<protein>
    <recommendedName>
        <fullName evidence="3">Interleukin-6</fullName>
    </recommendedName>
</protein>
<dbReference type="Pfam" id="PF00489">
    <property type="entry name" value="IL6"/>
    <property type="match status" value="1"/>
</dbReference>
<evidence type="ECO:0000256" key="3">
    <source>
        <dbReference type="ARBA" id="ARBA00019464"/>
    </source>
</evidence>
<gene>
    <name evidence="12" type="primary">IL6</name>
</gene>
<dbReference type="GO" id="GO:0001781">
    <property type="term" value="P:neutrophil apoptotic process"/>
    <property type="evidence" value="ECO:0007669"/>
    <property type="project" value="Ensembl"/>
</dbReference>
<comment type="subcellular location">
    <subcellularLocation>
        <location evidence="1">Secreted</location>
    </subcellularLocation>
</comment>
<dbReference type="PROSITE" id="PS00254">
    <property type="entry name" value="INTERLEUKIN_6"/>
    <property type="match status" value="1"/>
</dbReference>
<keyword evidence="13" id="KW-1185">Reference proteome</keyword>
<proteinExistence type="inferred from homology"/>
<dbReference type="InterPro" id="IPR030474">
    <property type="entry name" value="IL-6/GCSF/MGF"/>
</dbReference>
<accession>A0A7M4FEY3</accession>
<dbReference type="GO" id="GO:0007259">
    <property type="term" value="P:cell surface receptor signaling pathway via JAK-STAT"/>
    <property type="evidence" value="ECO:0007669"/>
    <property type="project" value="Ensembl"/>
</dbReference>
<dbReference type="GO" id="GO:0032722">
    <property type="term" value="P:positive regulation of chemokine production"/>
    <property type="evidence" value="ECO:0007669"/>
    <property type="project" value="Ensembl"/>
</dbReference>
<dbReference type="SUPFAM" id="SSF47266">
    <property type="entry name" value="4-helical cytokines"/>
    <property type="match status" value="1"/>
</dbReference>
<dbReference type="GO" id="GO:2000635">
    <property type="term" value="P:negative regulation of primary miRNA processing"/>
    <property type="evidence" value="ECO:0007669"/>
    <property type="project" value="Ensembl"/>
</dbReference>
<dbReference type="GO" id="GO:1901731">
    <property type="term" value="P:positive regulation of platelet aggregation"/>
    <property type="evidence" value="ECO:0007669"/>
    <property type="project" value="Ensembl"/>
</dbReference>
<evidence type="ECO:0000256" key="9">
    <source>
        <dbReference type="ARBA" id="ARBA00023441"/>
    </source>
</evidence>
<dbReference type="GO" id="GO:0090594">
    <property type="term" value="P:inflammatory response to wounding"/>
    <property type="evidence" value="ECO:0007669"/>
    <property type="project" value="Ensembl"/>
</dbReference>
<dbReference type="GO" id="GO:0002384">
    <property type="term" value="P:hepatic immune response"/>
    <property type="evidence" value="ECO:0007669"/>
    <property type="project" value="Ensembl"/>
</dbReference>
<dbReference type="Gene3D" id="1.20.1250.10">
    <property type="match status" value="1"/>
</dbReference>
<evidence type="ECO:0000256" key="5">
    <source>
        <dbReference type="ARBA" id="ARBA00022514"/>
    </source>
</evidence>
<dbReference type="GO" id="GO:0005138">
    <property type="term" value="F:interleukin-6 receptor binding"/>
    <property type="evidence" value="ECO:0007669"/>
    <property type="project" value="Ensembl"/>
</dbReference>
<organism evidence="12 13">
    <name type="scientific">Crocodylus porosus</name>
    <name type="common">Saltwater crocodile</name>
    <name type="synonym">Estuarine crocodile</name>
    <dbReference type="NCBI Taxonomy" id="8502"/>
    <lineage>
        <taxon>Eukaryota</taxon>
        <taxon>Metazoa</taxon>
        <taxon>Chordata</taxon>
        <taxon>Craniata</taxon>
        <taxon>Vertebrata</taxon>
        <taxon>Euteleostomi</taxon>
        <taxon>Archelosauria</taxon>
        <taxon>Archosauria</taxon>
        <taxon>Crocodylia</taxon>
        <taxon>Longirostres</taxon>
        <taxon>Crocodylidae</taxon>
        <taxon>Crocodylus</taxon>
    </lineage>
</organism>
<dbReference type="GO" id="GO:0031175">
    <property type="term" value="P:neuron projection development"/>
    <property type="evidence" value="ECO:0007669"/>
    <property type="project" value="Ensembl"/>
</dbReference>
<evidence type="ECO:0000256" key="6">
    <source>
        <dbReference type="ARBA" id="ARBA00022525"/>
    </source>
</evidence>
<dbReference type="GO" id="GO:0090091">
    <property type="term" value="P:positive regulation of extracellular matrix disassembly"/>
    <property type="evidence" value="ECO:0007669"/>
    <property type="project" value="Ensembl"/>
</dbReference>
<dbReference type="GO" id="GO:0051384">
    <property type="term" value="P:response to glucocorticoid"/>
    <property type="evidence" value="ECO:0007669"/>
    <property type="project" value="Ensembl"/>
</dbReference>
<dbReference type="GO" id="GO:0002675">
    <property type="term" value="P:positive regulation of acute inflammatory response"/>
    <property type="evidence" value="ECO:0007669"/>
    <property type="project" value="Ensembl"/>
</dbReference>
<dbReference type="GO" id="GO:0042802">
    <property type="term" value="F:identical protein binding"/>
    <property type="evidence" value="ECO:0007669"/>
    <property type="project" value="Ensembl"/>
</dbReference>
<dbReference type="GO" id="GO:0042593">
    <property type="term" value="P:glucose homeostasis"/>
    <property type="evidence" value="ECO:0007669"/>
    <property type="project" value="Ensembl"/>
</dbReference>
<dbReference type="GO" id="GO:0002639">
    <property type="term" value="P:positive regulation of immunoglobulin production"/>
    <property type="evidence" value="ECO:0007669"/>
    <property type="project" value="Ensembl"/>
</dbReference>
<dbReference type="PANTHER" id="PTHR48494:SF1">
    <property type="entry name" value="INTERLEUKIN-6"/>
    <property type="match status" value="1"/>
</dbReference>
<dbReference type="GO" id="GO:1900017">
    <property type="term" value="P:positive regulation of cytokine production involved in inflammatory response"/>
    <property type="evidence" value="ECO:0007669"/>
    <property type="project" value="Ensembl"/>
</dbReference>
<comment type="function">
    <text evidence="9">Cytokine with a wide variety of biological functions in immunity, tissue regeneration, and metabolism. Binds to IL6R, then the complex associates to the signaling subunit IL6ST/gp130 to trigger the intracellular IL6-signaling pathway. The interaction with the membrane-bound IL6R and IL6ST stimulates 'classic signaling', whereas the binding of IL6 and soluble IL6R to IL6ST stimulates 'trans-signaling'. Alternatively, 'cluster signaling' occurs when membrane-bound IL6:IL6R complexes on transmitter cells activate IL6ST receptors on neighboring receiver cells.</text>
</comment>
<dbReference type="GO" id="GO:0032760">
    <property type="term" value="P:positive regulation of tumor necrosis factor production"/>
    <property type="evidence" value="ECO:0007669"/>
    <property type="project" value="Ensembl"/>
</dbReference>
<evidence type="ECO:0000256" key="8">
    <source>
        <dbReference type="ARBA" id="ARBA00023157"/>
    </source>
</evidence>
<keyword evidence="7" id="KW-0339">Growth factor</keyword>
<evidence type="ECO:0000256" key="2">
    <source>
        <dbReference type="ARBA" id="ARBA00007432"/>
    </source>
</evidence>
<dbReference type="GO" id="GO:0032966">
    <property type="term" value="P:negative regulation of collagen biosynthetic process"/>
    <property type="evidence" value="ECO:0007669"/>
    <property type="project" value="Ensembl"/>
</dbReference>
<keyword evidence="11" id="KW-0732">Signal</keyword>
<dbReference type="SMART" id="SM00126">
    <property type="entry name" value="IL6"/>
    <property type="match status" value="1"/>
</dbReference>
<evidence type="ECO:0000313" key="13">
    <source>
        <dbReference type="Proteomes" id="UP000594220"/>
    </source>
</evidence>